<name>Q1PUY0_KUEST</name>
<evidence type="ECO:0000313" key="3">
    <source>
        <dbReference type="Proteomes" id="UP000501926"/>
    </source>
</evidence>
<accession>Q1PUY0</accession>
<protein>
    <submittedName>
        <fullName evidence="1">Uncharacterized protein</fullName>
    </submittedName>
</protein>
<reference evidence="1" key="1">
    <citation type="journal article" date="2006" name="Nature">
        <title>Deciphering the evolution and metabolism of an anammox bacterium from a community genome.</title>
        <authorList>
            <person name="Strous M."/>
            <person name="Pelletier E."/>
            <person name="Mangenot S."/>
            <person name="Rattei T."/>
            <person name="Lehner A."/>
            <person name="Taylor M.W."/>
            <person name="Horn M."/>
            <person name="Daims H."/>
            <person name="Bartol-Mavel D."/>
            <person name="Wincker P."/>
            <person name="Barbe V."/>
            <person name="Fonknechten N."/>
            <person name="Vallenet D."/>
            <person name="Segurens B."/>
            <person name="Schenowitz-Truong C."/>
            <person name="Medigue C."/>
            <person name="Collingro A."/>
            <person name="Snel B."/>
            <person name="Dutilh B.E."/>
            <person name="OpDenCamp H.J.M."/>
            <person name="vanDerDrift C."/>
            <person name="Cirpus I."/>
            <person name="vanDePas-Schoonen K.T."/>
            <person name="Harhangi H.R."/>
            <person name="vanNiftrik L."/>
            <person name="Schmid M."/>
            <person name="Keltjens J."/>
            <person name="vanDeVossenberg J."/>
            <person name="Kartal B."/>
            <person name="Meier H."/>
            <person name="Frishman D."/>
            <person name="Huynen M.A."/>
            <person name="Mewes H."/>
            <person name="Weissenbach J."/>
            <person name="Jetten M.S.M."/>
            <person name="Wagner M."/>
            <person name="LePaslier D."/>
        </authorList>
    </citation>
    <scope>NUCLEOTIDE SEQUENCE</scope>
</reference>
<dbReference type="AlphaFoldDB" id="Q1PUY0"/>
<evidence type="ECO:0000313" key="2">
    <source>
        <dbReference type="EMBL" id="QII09547.1"/>
    </source>
</evidence>
<dbReference type="EMBL" id="CT573073">
    <property type="protein sequence ID" value="CAJ71034.1"/>
    <property type="molecule type" value="Genomic_DNA"/>
</dbReference>
<evidence type="ECO:0000313" key="1">
    <source>
        <dbReference type="EMBL" id="CAJ71034.1"/>
    </source>
</evidence>
<dbReference type="Proteomes" id="UP000501926">
    <property type="component" value="Chromosome"/>
</dbReference>
<gene>
    <name evidence="2" type="ORF">KsCSTR_01680</name>
    <name evidence="1" type="ORF">kustc0289</name>
</gene>
<dbReference type="EMBL" id="CP049055">
    <property type="protein sequence ID" value="QII09547.1"/>
    <property type="molecule type" value="Genomic_DNA"/>
</dbReference>
<sequence>MWVKISFIKGDFSGRLLNLMTLGYKPEPANVVSRAITFPNRHFTMFSTRFENELCFGSLIDYAE</sequence>
<proteinExistence type="predicted"/>
<organism evidence="1">
    <name type="scientific">Kuenenia stuttgartiensis</name>
    <dbReference type="NCBI Taxonomy" id="174633"/>
    <lineage>
        <taxon>Bacteria</taxon>
        <taxon>Pseudomonadati</taxon>
        <taxon>Planctomycetota</taxon>
        <taxon>Candidatus Brocadiia</taxon>
        <taxon>Candidatus Brocadiales</taxon>
        <taxon>Candidatus Brocadiaceae</taxon>
        <taxon>Candidatus Kuenenia</taxon>
    </lineage>
</organism>
<reference evidence="1" key="2">
    <citation type="submission" date="2006-01" db="EMBL/GenBank/DDBJ databases">
        <authorList>
            <person name="Genoscope"/>
        </authorList>
    </citation>
    <scope>NUCLEOTIDE SEQUENCE</scope>
</reference>
<reference evidence="2 3" key="3">
    <citation type="submission" date="2020-02" db="EMBL/GenBank/DDBJ databases">
        <title>Newly sequenced genome of strain CSTR1 showed variability in Candidatus Kuenenia stuttgartiensis genomes.</title>
        <authorList>
            <person name="Ding C."/>
            <person name="Adrian L."/>
        </authorList>
    </citation>
    <scope>NUCLEOTIDE SEQUENCE [LARGE SCALE GENOMIC DNA]</scope>
    <source>
        <strain evidence="2 3">CSTR1</strain>
    </source>
</reference>